<evidence type="ECO:0000256" key="6">
    <source>
        <dbReference type="ARBA" id="ARBA00022777"/>
    </source>
</evidence>
<dbReference type="InterPro" id="IPR003594">
    <property type="entry name" value="HATPase_dom"/>
</dbReference>
<organism evidence="12 13">
    <name type="scientific">Streptomyces hydrogenans</name>
    <dbReference type="NCBI Taxonomy" id="1873719"/>
    <lineage>
        <taxon>Bacteria</taxon>
        <taxon>Bacillati</taxon>
        <taxon>Actinomycetota</taxon>
        <taxon>Actinomycetes</taxon>
        <taxon>Kitasatosporales</taxon>
        <taxon>Streptomycetaceae</taxon>
        <taxon>Streptomyces</taxon>
    </lineage>
</organism>
<evidence type="ECO:0000256" key="9">
    <source>
        <dbReference type="SAM" id="MobiDB-lite"/>
    </source>
</evidence>
<dbReference type="CDD" id="cd16917">
    <property type="entry name" value="HATPase_UhpB-NarQ-NarX-like"/>
    <property type="match status" value="1"/>
</dbReference>
<dbReference type="SUPFAM" id="SSF55874">
    <property type="entry name" value="ATPase domain of HSP90 chaperone/DNA topoisomerase II/histidine kinase"/>
    <property type="match status" value="1"/>
</dbReference>
<evidence type="ECO:0000313" key="12">
    <source>
        <dbReference type="EMBL" id="GHI25093.1"/>
    </source>
</evidence>
<dbReference type="EMBL" id="BNDW01000068">
    <property type="protein sequence ID" value="GHI25093.1"/>
    <property type="molecule type" value="Genomic_DNA"/>
</dbReference>
<feature type="region of interest" description="Disordered" evidence="9">
    <location>
        <begin position="373"/>
        <end position="393"/>
    </location>
</feature>
<dbReference type="InterPro" id="IPR050482">
    <property type="entry name" value="Sensor_HK_TwoCompSys"/>
</dbReference>
<dbReference type="Pfam" id="PF02518">
    <property type="entry name" value="HATPase_c"/>
    <property type="match status" value="1"/>
</dbReference>
<dbReference type="PANTHER" id="PTHR24421">
    <property type="entry name" value="NITRATE/NITRITE SENSOR PROTEIN NARX-RELATED"/>
    <property type="match status" value="1"/>
</dbReference>
<sequence>MYNLGLMTRHRPAIYDPRMSASSAVPLRERVTPGWWAALAWLAGLLFTVLLRMRLPGQEEADVLVGVVFLRWDGLTMLALATALALRGSALLDRRATAGLGHLLAAAVLCSFPLGVTAIPLAQYLAVDVALYTIAVHRPRKESERAVLLAVGVALGHLAIRLLAGWSAGTTTALAVLSTAGAVWLFGRSVRQNRLHADETRARTAEQAVVAERLRIAREMHDTVAHSIGIVALQAGAARLVIDKRPELAREALGEIETASRETLAGLRRMLGALRAADAPPDIPADTAAEPDPSGPPGLAALDRLAETTGAAGVRVTVRRVGAPRPLPPDVDLSAFRVLQESVTNVVRHSGADRCTITVDHRDPETLVLTVEDPGPAPEERRRERTGAGSGYGLVGMRERVGLLHGEFTAGPRPGGGFRVTAHLPVPPGAAPA</sequence>
<evidence type="ECO:0000313" key="13">
    <source>
        <dbReference type="Proteomes" id="UP001052739"/>
    </source>
</evidence>
<evidence type="ECO:0000256" key="3">
    <source>
        <dbReference type="ARBA" id="ARBA00022553"/>
    </source>
</evidence>
<feature type="region of interest" description="Disordered" evidence="9">
    <location>
        <begin position="411"/>
        <end position="433"/>
    </location>
</feature>
<dbReference type="InterPro" id="IPR005467">
    <property type="entry name" value="His_kinase_dom"/>
</dbReference>
<evidence type="ECO:0000256" key="10">
    <source>
        <dbReference type="SAM" id="Phobius"/>
    </source>
</evidence>
<proteinExistence type="predicted"/>
<feature type="domain" description="Histidine kinase" evidence="11">
    <location>
        <begin position="337"/>
        <end position="428"/>
    </location>
</feature>
<evidence type="ECO:0000256" key="5">
    <source>
        <dbReference type="ARBA" id="ARBA00022741"/>
    </source>
</evidence>
<feature type="transmembrane region" description="Helical" evidence="10">
    <location>
        <begin position="106"/>
        <end position="134"/>
    </location>
</feature>
<keyword evidence="4" id="KW-0808">Transferase</keyword>
<keyword evidence="13" id="KW-1185">Reference proteome</keyword>
<comment type="catalytic activity">
    <reaction evidence="1">
        <text>ATP + protein L-histidine = ADP + protein N-phospho-L-histidine.</text>
        <dbReference type="EC" id="2.7.13.3"/>
    </reaction>
</comment>
<feature type="region of interest" description="Disordered" evidence="9">
    <location>
        <begin position="278"/>
        <end position="298"/>
    </location>
</feature>
<dbReference type="Gene3D" id="3.30.565.10">
    <property type="entry name" value="Histidine kinase-like ATPase, C-terminal domain"/>
    <property type="match status" value="1"/>
</dbReference>
<dbReference type="SMART" id="SM00387">
    <property type="entry name" value="HATPase_c"/>
    <property type="match status" value="1"/>
</dbReference>
<protein>
    <recommendedName>
        <fullName evidence="2">histidine kinase</fullName>
        <ecNumber evidence="2">2.7.13.3</ecNumber>
    </recommendedName>
</protein>
<dbReference type="Gene3D" id="1.20.5.1930">
    <property type="match status" value="1"/>
</dbReference>
<dbReference type="PROSITE" id="PS50109">
    <property type="entry name" value="HIS_KIN"/>
    <property type="match status" value="1"/>
</dbReference>
<feature type="transmembrane region" description="Helical" evidence="10">
    <location>
        <begin position="146"/>
        <end position="164"/>
    </location>
</feature>
<name>A0ABQ3PJC7_9ACTN</name>
<dbReference type="EC" id="2.7.13.3" evidence="2"/>
<feature type="compositionally biased region" description="Low complexity" evidence="9">
    <location>
        <begin position="278"/>
        <end position="292"/>
    </location>
</feature>
<dbReference type="InterPro" id="IPR036890">
    <property type="entry name" value="HATPase_C_sf"/>
</dbReference>
<dbReference type="Proteomes" id="UP001052739">
    <property type="component" value="Unassembled WGS sequence"/>
</dbReference>
<keyword evidence="7" id="KW-0067">ATP-binding</keyword>
<accession>A0ABQ3PJC7</accession>
<evidence type="ECO:0000259" key="11">
    <source>
        <dbReference type="PROSITE" id="PS50109"/>
    </source>
</evidence>
<keyword evidence="3" id="KW-0597">Phosphoprotein</keyword>
<evidence type="ECO:0000256" key="8">
    <source>
        <dbReference type="ARBA" id="ARBA00023012"/>
    </source>
</evidence>
<feature type="transmembrane region" description="Helical" evidence="10">
    <location>
        <begin position="34"/>
        <end position="51"/>
    </location>
</feature>
<evidence type="ECO:0000256" key="7">
    <source>
        <dbReference type="ARBA" id="ARBA00022840"/>
    </source>
</evidence>
<dbReference type="InterPro" id="IPR011712">
    <property type="entry name" value="Sig_transdc_His_kin_sub3_dim/P"/>
</dbReference>
<dbReference type="Pfam" id="PF07730">
    <property type="entry name" value="HisKA_3"/>
    <property type="match status" value="1"/>
</dbReference>
<feature type="transmembrane region" description="Helical" evidence="10">
    <location>
        <begin position="63"/>
        <end position="86"/>
    </location>
</feature>
<dbReference type="GO" id="GO:0016301">
    <property type="term" value="F:kinase activity"/>
    <property type="evidence" value="ECO:0007669"/>
    <property type="project" value="UniProtKB-KW"/>
</dbReference>
<keyword evidence="10" id="KW-1133">Transmembrane helix</keyword>
<gene>
    <name evidence="12" type="ORF">Shyd_64640</name>
</gene>
<keyword evidence="10" id="KW-0472">Membrane</keyword>
<keyword evidence="10" id="KW-0812">Transmembrane</keyword>
<reference evidence="12" key="1">
    <citation type="submission" date="2024-05" db="EMBL/GenBank/DDBJ databases">
        <title>Whole genome shotgun sequence of Streptomyces hydrogenans NBRC 13475.</title>
        <authorList>
            <person name="Komaki H."/>
            <person name="Tamura T."/>
        </authorList>
    </citation>
    <scope>NUCLEOTIDE SEQUENCE</scope>
    <source>
        <strain evidence="12">NBRC 13475</strain>
    </source>
</reference>
<evidence type="ECO:0000256" key="4">
    <source>
        <dbReference type="ARBA" id="ARBA00022679"/>
    </source>
</evidence>
<evidence type="ECO:0000256" key="2">
    <source>
        <dbReference type="ARBA" id="ARBA00012438"/>
    </source>
</evidence>
<keyword evidence="5" id="KW-0547">Nucleotide-binding</keyword>
<comment type="caution">
    <text evidence="12">The sequence shown here is derived from an EMBL/GenBank/DDBJ whole genome shotgun (WGS) entry which is preliminary data.</text>
</comment>
<dbReference type="PANTHER" id="PTHR24421:SF10">
    <property type="entry name" value="NITRATE_NITRITE SENSOR PROTEIN NARQ"/>
    <property type="match status" value="1"/>
</dbReference>
<evidence type="ECO:0000256" key="1">
    <source>
        <dbReference type="ARBA" id="ARBA00000085"/>
    </source>
</evidence>
<keyword evidence="8" id="KW-0902">Two-component regulatory system</keyword>
<feature type="transmembrane region" description="Helical" evidence="10">
    <location>
        <begin position="170"/>
        <end position="187"/>
    </location>
</feature>
<keyword evidence="6 12" id="KW-0418">Kinase</keyword>